<dbReference type="RefSeq" id="WP_099953120.1">
    <property type="nucleotide sequence ID" value="NZ_CP028843.1"/>
</dbReference>
<dbReference type="OrthoDB" id="79831at2"/>
<protein>
    <recommendedName>
        <fullName evidence="1">AntA/AntB antirepressor domain-containing protein</fullName>
    </recommendedName>
</protein>
<dbReference type="Proteomes" id="UP000244755">
    <property type="component" value="Chromosome 1"/>
</dbReference>
<dbReference type="PANTHER" id="PTHR36180:SF1">
    <property type="entry name" value="ANTA_ANTB ANTIREPRESSOR DOMAIN-CONTAINING PROTEIN"/>
    <property type="match status" value="1"/>
</dbReference>
<dbReference type="EMBL" id="CP028843">
    <property type="protein sequence ID" value="AWB21244.1"/>
    <property type="molecule type" value="Genomic_DNA"/>
</dbReference>
<proteinExistence type="predicted"/>
<feature type="domain" description="AntA/AntB antirepressor" evidence="1">
    <location>
        <begin position="26"/>
        <end position="98"/>
    </location>
</feature>
<gene>
    <name evidence="2" type="ORF">DA075_10245</name>
</gene>
<reference evidence="2 3" key="1">
    <citation type="submission" date="2018-04" db="EMBL/GenBank/DDBJ databases">
        <title>Methylobacterium sp. PR1016A genome.</title>
        <authorList>
            <person name="Park W."/>
        </authorList>
    </citation>
    <scope>NUCLEOTIDE SEQUENCE [LARGE SCALE GENOMIC DNA]</scope>
    <source>
        <strain evidence="2 3">PR1016A</strain>
    </source>
</reference>
<evidence type="ECO:0000259" key="1">
    <source>
        <dbReference type="Pfam" id="PF08346"/>
    </source>
</evidence>
<sequence>MSDSTNTPFPVVREGVIGAGLVQTTDARELHACLGVGRDFTTWVKKRIAQYGFAEHVDYVVIDSPNRGDRSGRGGDRRSVEYHLTLDMAKELAMVENNERGRRARRYFIEVEKRAHEAAAIDMNALGGMVKRIVAKQLSEVVPALVREQVATGHNAVIQGVSAGQVIEMAGVTARKGLRGLPRWVSSRLYRFHATKGVVVRLASLGSRQAYVFDPMVSREWLMEGGRAEIEQKVAERRGQGVLRLV</sequence>
<evidence type="ECO:0000313" key="3">
    <source>
        <dbReference type="Proteomes" id="UP000244755"/>
    </source>
</evidence>
<keyword evidence="3" id="KW-1185">Reference proteome</keyword>
<organism evidence="2 3">
    <name type="scientific">Methylobacterium currus</name>
    <dbReference type="NCBI Taxonomy" id="2051553"/>
    <lineage>
        <taxon>Bacteria</taxon>
        <taxon>Pseudomonadati</taxon>
        <taxon>Pseudomonadota</taxon>
        <taxon>Alphaproteobacteria</taxon>
        <taxon>Hyphomicrobiales</taxon>
        <taxon>Methylobacteriaceae</taxon>
        <taxon>Methylobacterium</taxon>
    </lineage>
</organism>
<dbReference type="AlphaFoldDB" id="A0A2R4WI70"/>
<dbReference type="InterPro" id="IPR013557">
    <property type="entry name" value="AntA/B_antirep"/>
</dbReference>
<name>A0A2R4WI70_9HYPH</name>
<dbReference type="Pfam" id="PF08346">
    <property type="entry name" value="AntA"/>
    <property type="match status" value="1"/>
</dbReference>
<accession>A0A2R4WI70</accession>
<dbReference type="KEGG" id="mee:DA075_10245"/>
<dbReference type="PANTHER" id="PTHR36180">
    <property type="entry name" value="DNA-BINDING PROTEIN-RELATED-RELATED"/>
    <property type="match status" value="1"/>
</dbReference>
<evidence type="ECO:0000313" key="2">
    <source>
        <dbReference type="EMBL" id="AWB21244.1"/>
    </source>
</evidence>